<dbReference type="SUPFAM" id="SSF81321">
    <property type="entry name" value="Family A G protein-coupled receptor-like"/>
    <property type="match status" value="1"/>
</dbReference>
<accession>A0A0L8H262</accession>
<feature type="domain" description="G-protein coupled receptors family 1 profile" evidence="9">
    <location>
        <begin position="42"/>
        <end position="303"/>
    </location>
</feature>
<dbReference type="Gene3D" id="1.20.1070.10">
    <property type="entry name" value="Rhodopsin 7-helix transmembrane proteins"/>
    <property type="match status" value="1"/>
</dbReference>
<evidence type="ECO:0000256" key="5">
    <source>
        <dbReference type="ARBA" id="ARBA00023136"/>
    </source>
</evidence>
<protein>
    <recommendedName>
        <fullName evidence="9">G-protein coupled receptors family 1 profile domain-containing protein</fullName>
    </recommendedName>
</protein>
<evidence type="ECO:0000256" key="6">
    <source>
        <dbReference type="ARBA" id="ARBA00023170"/>
    </source>
</evidence>
<dbReference type="OMA" id="HINSCQH"/>
<dbReference type="PROSITE" id="PS50262">
    <property type="entry name" value="G_PROTEIN_RECEP_F1_2"/>
    <property type="match status" value="1"/>
</dbReference>
<keyword evidence="3 8" id="KW-1133">Transmembrane helix</keyword>
<dbReference type="CDD" id="cd14978">
    <property type="entry name" value="7tmA_FMRFamide_R-like"/>
    <property type="match status" value="1"/>
</dbReference>
<feature type="transmembrane region" description="Helical" evidence="8">
    <location>
        <begin position="177"/>
        <end position="209"/>
    </location>
</feature>
<evidence type="ECO:0000256" key="7">
    <source>
        <dbReference type="ARBA" id="ARBA00023224"/>
    </source>
</evidence>
<dbReference type="OrthoDB" id="6155320at2759"/>
<feature type="transmembrane region" description="Helical" evidence="8">
    <location>
        <begin position="142"/>
        <end position="165"/>
    </location>
</feature>
<evidence type="ECO:0000259" key="9">
    <source>
        <dbReference type="PROSITE" id="PS50262"/>
    </source>
</evidence>
<keyword evidence="5 8" id="KW-0472">Membrane</keyword>
<reference evidence="10" key="1">
    <citation type="submission" date="2015-07" db="EMBL/GenBank/DDBJ databases">
        <title>MeaNS - Measles Nucleotide Surveillance Program.</title>
        <authorList>
            <person name="Tran T."/>
            <person name="Druce J."/>
        </authorList>
    </citation>
    <scope>NUCLEOTIDE SEQUENCE</scope>
    <source>
        <strain evidence="10">UCB-OBI-ISO-001</strain>
        <tissue evidence="10">Gonad</tissue>
    </source>
</reference>
<dbReference type="Pfam" id="PF00001">
    <property type="entry name" value="7tm_1"/>
    <property type="match status" value="1"/>
</dbReference>
<dbReference type="PRINTS" id="PR00237">
    <property type="entry name" value="GPCRRHODOPSN"/>
</dbReference>
<dbReference type="EMBL" id="KQ419616">
    <property type="protein sequence ID" value="KOF82870.1"/>
    <property type="molecule type" value="Genomic_DNA"/>
</dbReference>
<dbReference type="GO" id="GO:0004930">
    <property type="term" value="F:G protein-coupled receptor activity"/>
    <property type="evidence" value="ECO:0007669"/>
    <property type="project" value="UniProtKB-KW"/>
</dbReference>
<dbReference type="PANTHER" id="PTHR24243">
    <property type="entry name" value="G-PROTEIN COUPLED RECEPTOR"/>
    <property type="match status" value="1"/>
</dbReference>
<dbReference type="AlphaFoldDB" id="A0A0L8H262"/>
<keyword evidence="7" id="KW-0807">Transducer</keyword>
<sequence>MKEHTNLSSNFTLIDKPNQILEIAGTLHIYALPVLIAFGIPSNLLSLVVFTCSTAMNKLPSSTYMAALALSDSGFLSILLCIWLQQMKIQEYVTQLWCQVIVFGAYIFGFLSVWFTVLFTIERYKVICYPLKATQICSKRRARLSTLIICIIAMFLYFSSFWTTINHQGECTFREELFILLTIITYVDTIITFLIPFTAIVFMNIRIIFAVRALKKRINWLQESQPHEKIQNLLSKTQMKLTKSLVIVSSVFLMLVLPSHFTRFYFLIFTHFLSSDIKLTLQTAQYILQFPYYLTFGINFLLYTCTSYMFRQGLLEIYRNIKEKFRSIKFK</sequence>
<evidence type="ECO:0000256" key="3">
    <source>
        <dbReference type="ARBA" id="ARBA00022989"/>
    </source>
</evidence>
<evidence type="ECO:0000256" key="2">
    <source>
        <dbReference type="ARBA" id="ARBA00022692"/>
    </source>
</evidence>
<dbReference type="PANTHER" id="PTHR24243:SF230">
    <property type="entry name" value="G-PROTEIN COUPLED RECEPTORS FAMILY 1 PROFILE DOMAIN-CONTAINING PROTEIN"/>
    <property type="match status" value="1"/>
</dbReference>
<dbReference type="GO" id="GO:0005886">
    <property type="term" value="C:plasma membrane"/>
    <property type="evidence" value="ECO:0007669"/>
    <property type="project" value="TreeGrafter"/>
</dbReference>
<keyword evidence="6" id="KW-0675">Receptor</keyword>
<keyword evidence="4" id="KW-0297">G-protein coupled receptor</keyword>
<feature type="transmembrane region" description="Helical" evidence="8">
    <location>
        <begin position="290"/>
        <end position="310"/>
    </location>
</feature>
<comment type="subcellular location">
    <subcellularLocation>
        <location evidence="1">Membrane</location>
        <topology evidence="1">Multi-pass membrane protein</topology>
    </subcellularLocation>
</comment>
<dbReference type="InterPro" id="IPR000276">
    <property type="entry name" value="GPCR_Rhodpsn"/>
</dbReference>
<dbReference type="KEGG" id="obi:106873507"/>
<feature type="transmembrane region" description="Helical" evidence="8">
    <location>
        <begin position="27"/>
        <end position="52"/>
    </location>
</feature>
<evidence type="ECO:0000313" key="10">
    <source>
        <dbReference type="EMBL" id="KOF82870.1"/>
    </source>
</evidence>
<evidence type="ECO:0000256" key="8">
    <source>
        <dbReference type="SAM" id="Phobius"/>
    </source>
</evidence>
<evidence type="ECO:0000256" key="4">
    <source>
        <dbReference type="ARBA" id="ARBA00023040"/>
    </source>
</evidence>
<evidence type="ECO:0000256" key="1">
    <source>
        <dbReference type="ARBA" id="ARBA00004141"/>
    </source>
</evidence>
<organism evidence="10">
    <name type="scientific">Octopus bimaculoides</name>
    <name type="common">California two-spotted octopus</name>
    <dbReference type="NCBI Taxonomy" id="37653"/>
    <lineage>
        <taxon>Eukaryota</taxon>
        <taxon>Metazoa</taxon>
        <taxon>Spiralia</taxon>
        <taxon>Lophotrochozoa</taxon>
        <taxon>Mollusca</taxon>
        <taxon>Cephalopoda</taxon>
        <taxon>Coleoidea</taxon>
        <taxon>Octopodiformes</taxon>
        <taxon>Octopoda</taxon>
        <taxon>Incirrata</taxon>
        <taxon>Octopodidae</taxon>
        <taxon>Octopus</taxon>
    </lineage>
</organism>
<feature type="transmembrane region" description="Helical" evidence="8">
    <location>
        <begin position="64"/>
        <end position="85"/>
    </location>
</feature>
<keyword evidence="2 8" id="KW-0812">Transmembrane</keyword>
<dbReference type="InterPro" id="IPR017452">
    <property type="entry name" value="GPCR_Rhodpsn_7TM"/>
</dbReference>
<name>A0A0L8H262_OCTBM</name>
<feature type="transmembrane region" description="Helical" evidence="8">
    <location>
        <begin position="97"/>
        <end position="121"/>
    </location>
</feature>
<gene>
    <name evidence="10" type="ORF">OCBIM_22024696mg</name>
</gene>
<proteinExistence type="predicted"/>
<feature type="transmembrane region" description="Helical" evidence="8">
    <location>
        <begin position="245"/>
        <end position="270"/>
    </location>
</feature>